<dbReference type="EMBL" id="JAWDJR010000011">
    <property type="protein sequence ID" value="KAK9966052.1"/>
    <property type="molecule type" value="Genomic_DNA"/>
</dbReference>
<evidence type="ECO:0008006" key="4">
    <source>
        <dbReference type="Google" id="ProtNLM"/>
    </source>
</evidence>
<feature type="region of interest" description="Disordered" evidence="1">
    <location>
        <begin position="431"/>
        <end position="491"/>
    </location>
</feature>
<feature type="compositionally biased region" description="Polar residues" evidence="1">
    <location>
        <begin position="52"/>
        <end position="61"/>
    </location>
</feature>
<keyword evidence="3" id="KW-1185">Reference proteome</keyword>
<name>A0AAW2A0R9_CULAL</name>
<evidence type="ECO:0000256" key="1">
    <source>
        <dbReference type="SAM" id="MobiDB-lite"/>
    </source>
</evidence>
<gene>
    <name evidence="2" type="ORF">ABG768_003187</name>
</gene>
<organism evidence="2 3">
    <name type="scientific">Culter alburnus</name>
    <name type="common">Topmouth culter</name>
    <dbReference type="NCBI Taxonomy" id="194366"/>
    <lineage>
        <taxon>Eukaryota</taxon>
        <taxon>Metazoa</taxon>
        <taxon>Chordata</taxon>
        <taxon>Craniata</taxon>
        <taxon>Vertebrata</taxon>
        <taxon>Euteleostomi</taxon>
        <taxon>Actinopterygii</taxon>
        <taxon>Neopterygii</taxon>
        <taxon>Teleostei</taxon>
        <taxon>Ostariophysi</taxon>
        <taxon>Cypriniformes</taxon>
        <taxon>Xenocyprididae</taxon>
        <taxon>Xenocypridinae</taxon>
        <taxon>Culter</taxon>
    </lineage>
</organism>
<feature type="compositionally biased region" description="Basic and acidic residues" evidence="1">
    <location>
        <begin position="126"/>
        <end position="138"/>
    </location>
</feature>
<accession>A0AAW2A0R9</accession>
<dbReference type="Pfam" id="PF15344">
    <property type="entry name" value="FAM217"/>
    <property type="match status" value="1"/>
</dbReference>
<feature type="compositionally biased region" description="Basic and acidic residues" evidence="1">
    <location>
        <begin position="359"/>
        <end position="387"/>
    </location>
</feature>
<feature type="compositionally biased region" description="Polar residues" evidence="1">
    <location>
        <begin position="256"/>
        <end position="265"/>
    </location>
</feature>
<protein>
    <recommendedName>
        <fullName evidence="4">Protein FAM217B</fullName>
    </recommendedName>
</protein>
<feature type="region of interest" description="Disordered" evidence="1">
    <location>
        <begin position="342"/>
        <end position="387"/>
    </location>
</feature>
<dbReference type="Proteomes" id="UP001479290">
    <property type="component" value="Unassembled WGS sequence"/>
</dbReference>
<sequence>MPVMGTVLQESTVHNSQNKLLSSDRTKTKALGRAASKKTTKVPLHPPPDSGISLSSEPDSQQRLRRTRPDKMLIMANTTNRQHNTKIKSHATSKNGQKERQQRQDSNGAKESGGRGRSSSVRPVKVQREDSSERRTQDEGCTPRSKPGEEDSASDLSESERYSALPAQISPPDLNLRAEVIDPSDLHPSRPACRGQDKFRGSYPDFLPPPFNSWSLKQLAVYLNTDGKSAPRPKPVGQLERYLDRLLQMEWHQIQSVQEDSSKSNAPVPKGRHLPHSSSHLSLSSPKCILQCQRAFPLTLLSSLASAPALQLSSCACPHCQNQYAVLNGSCRSYAYHHHTRLSPLPEKKRQASGLPKRSSSESRAHQLEPRLRSREHRLSDPLSESRHWRHMQAVGNIRNPAASTYSPDQASTAAAAASIGDVKKRSRSCVAVSEAGFRARGRSEQGKSSDKTQQDSELSHAVRSDGLQSSKDSATSRLTRKQKHVEFVTK</sequence>
<evidence type="ECO:0000313" key="2">
    <source>
        <dbReference type="EMBL" id="KAK9966052.1"/>
    </source>
</evidence>
<evidence type="ECO:0000313" key="3">
    <source>
        <dbReference type="Proteomes" id="UP001479290"/>
    </source>
</evidence>
<proteinExistence type="predicted"/>
<dbReference type="PANTHER" id="PTHR22145">
    <property type="entry name" value="SI:CH211-266K22.6"/>
    <property type="match status" value="1"/>
</dbReference>
<feature type="compositionally biased region" description="Basic and acidic residues" evidence="1">
    <location>
        <begin position="442"/>
        <end position="464"/>
    </location>
</feature>
<dbReference type="PANTHER" id="PTHR22145:SF2">
    <property type="entry name" value="SI:CH211-266K22.6"/>
    <property type="match status" value="1"/>
</dbReference>
<reference evidence="2 3" key="1">
    <citation type="submission" date="2024-05" db="EMBL/GenBank/DDBJ databases">
        <title>A high-quality chromosomal-level genome assembly of Topmouth culter (Culter alburnus).</title>
        <authorList>
            <person name="Zhao H."/>
        </authorList>
    </citation>
    <scope>NUCLEOTIDE SEQUENCE [LARGE SCALE GENOMIC DNA]</scope>
    <source>
        <strain evidence="2">CATC2023</strain>
        <tissue evidence="2">Muscle</tissue>
    </source>
</reference>
<feature type="compositionally biased region" description="Polar residues" evidence="1">
    <location>
        <begin position="467"/>
        <end position="478"/>
    </location>
</feature>
<feature type="compositionally biased region" description="Polar residues" evidence="1">
    <location>
        <begin position="8"/>
        <end position="21"/>
    </location>
</feature>
<comment type="caution">
    <text evidence="2">The sequence shown here is derived from an EMBL/GenBank/DDBJ whole genome shotgun (WGS) entry which is preliminary data.</text>
</comment>
<feature type="region of interest" description="Disordered" evidence="1">
    <location>
        <begin position="1"/>
        <end position="201"/>
    </location>
</feature>
<dbReference type="AlphaFoldDB" id="A0AAW2A0R9"/>
<dbReference type="InterPro" id="IPR029266">
    <property type="entry name" value="FAM217"/>
</dbReference>
<feature type="region of interest" description="Disordered" evidence="1">
    <location>
        <begin position="256"/>
        <end position="282"/>
    </location>
</feature>